<reference evidence="3" key="1">
    <citation type="submission" date="2021-02" db="EMBL/GenBank/DDBJ databases">
        <authorList>
            <person name="Nowell W R."/>
        </authorList>
    </citation>
    <scope>NUCLEOTIDE SEQUENCE</scope>
</reference>
<organism evidence="3 4">
    <name type="scientific">Adineta ricciae</name>
    <name type="common">Rotifer</name>
    <dbReference type="NCBI Taxonomy" id="249248"/>
    <lineage>
        <taxon>Eukaryota</taxon>
        <taxon>Metazoa</taxon>
        <taxon>Spiralia</taxon>
        <taxon>Gnathifera</taxon>
        <taxon>Rotifera</taxon>
        <taxon>Eurotatoria</taxon>
        <taxon>Bdelloidea</taxon>
        <taxon>Adinetida</taxon>
        <taxon>Adinetidae</taxon>
        <taxon>Adineta</taxon>
    </lineage>
</organism>
<proteinExistence type="predicted"/>
<accession>A0A816FLX1</accession>
<dbReference type="OrthoDB" id="10579150at2759"/>
<keyword evidence="1" id="KW-0732">Signal</keyword>
<dbReference type="Proteomes" id="UP000663828">
    <property type="component" value="Unassembled WGS sequence"/>
</dbReference>
<name>A0A816FLX1_ADIRI</name>
<dbReference type="Proteomes" id="UP000663852">
    <property type="component" value="Unassembled WGS sequence"/>
</dbReference>
<keyword evidence="4" id="KW-1185">Reference proteome</keyword>
<dbReference type="EMBL" id="CAJNOR010011730">
    <property type="protein sequence ID" value="CAF1663347.1"/>
    <property type="molecule type" value="Genomic_DNA"/>
</dbReference>
<feature type="signal peptide" evidence="1">
    <location>
        <begin position="1"/>
        <end position="19"/>
    </location>
</feature>
<comment type="caution">
    <text evidence="3">The sequence shown here is derived from an EMBL/GenBank/DDBJ whole genome shotgun (WGS) entry which is preliminary data.</text>
</comment>
<feature type="chain" id="PRO_5035609289" evidence="1">
    <location>
        <begin position="20"/>
        <end position="168"/>
    </location>
</feature>
<gene>
    <name evidence="2" type="ORF">EDS130_LOCUS38003</name>
    <name evidence="3" type="ORF">XAT740_LOCUS57303</name>
</gene>
<dbReference type="EMBL" id="CAJNOJ010000387">
    <property type="protein sequence ID" value="CAF1428081.1"/>
    <property type="molecule type" value="Genomic_DNA"/>
</dbReference>
<evidence type="ECO:0000313" key="2">
    <source>
        <dbReference type="EMBL" id="CAF1428081.1"/>
    </source>
</evidence>
<evidence type="ECO:0000313" key="3">
    <source>
        <dbReference type="EMBL" id="CAF1663347.1"/>
    </source>
</evidence>
<evidence type="ECO:0000256" key="1">
    <source>
        <dbReference type="SAM" id="SignalP"/>
    </source>
</evidence>
<evidence type="ECO:0000313" key="4">
    <source>
        <dbReference type="Proteomes" id="UP000663828"/>
    </source>
</evidence>
<protein>
    <submittedName>
        <fullName evidence="3">Uncharacterized protein</fullName>
    </submittedName>
</protein>
<sequence length="168" mass="19263">MRQYLRLFTLFGLLIFIIGSPLNKKTPTDYYAKLHKLLATSDRCDSTSQCAFEGTGHDPCGGSSGQVVYSTVDAKKVRKIKWFAKQTRLIEEKRNEEDKKNGVVQICSARMAMVPICKDKNALQYHMILGDNRISTTIDERFSHILHSNLHLQKHHFFSLDSPIYENI</sequence>
<dbReference type="AlphaFoldDB" id="A0A816FLX1"/>